<dbReference type="RefSeq" id="WP_067786150.1">
    <property type="nucleotide sequence ID" value="NZ_CP016545.1"/>
</dbReference>
<proteinExistence type="predicted"/>
<reference evidence="1 2" key="1">
    <citation type="submission" date="2016-07" db="EMBL/GenBank/DDBJ databases">
        <title>Complete genome sequence of Altererythrobacter namhicola JCM 16345T, containing esterase-encoding genes.</title>
        <authorList>
            <person name="Cheng H."/>
            <person name="Wu Y.-H."/>
            <person name="Jian S.-L."/>
            <person name="Huo Y.-Y."/>
            <person name="Wang C.-S."/>
            <person name="Xu X.-W."/>
        </authorList>
    </citation>
    <scope>NUCLEOTIDE SEQUENCE [LARGE SCALE GENOMIC DNA]</scope>
    <source>
        <strain evidence="1 2">JCM 16345</strain>
    </source>
</reference>
<dbReference type="InterPro" id="IPR013433">
    <property type="entry name" value="PHA_gran_rgn"/>
</dbReference>
<dbReference type="OrthoDB" id="8853368at2"/>
<dbReference type="EMBL" id="CP016545">
    <property type="protein sequence ID" value="ANU07106.1"/>
    <property type="molecule type" value="Genomic_DNA"/>
</dbReference>
<evidence type="ECO:0000313" key="1">
    <source>
        <dbReference type="EMBL" id="ANU07106.1"/>
    </source>
</evidence>
<evidence type="ECO:0008006" key="3">
    <source>
        <dbReference type="Google" id="ProtNLM"/>
    </source>
</evidence>
<dbReference type="KEGG" id="anh:A6F65_00787"/>
<gene>
    <name evidence="1" type="ORF">A6F65_00787</name>
</gene>
<organism evidence="1 2">
    <name type="scientific">Paraurantiacibacter namhicola</name>
    <dbReference type="NCBI Taxonomy" id="645517"/>
    <lineage>
        <taxon>Bacteria</taxon>
        <taxon>Pseudomonadati</taxon>
        <taxon>Pseudomonadota</taxon>
        <taxon>Alphaproteobacteria</taxon>
        <taxon>Sphingomonadales</taxon>
        <taxon>Erythrobacteraceae</taxon>
        <taxon>Paraurantiacibacter</taxon>
    </lineage>
</organism>
<keyword evidence="2" id="KW-1185">Reference proteome</keyword>
<dbReference type="Pfam" id="PF09650">
    <property type="entry name" value="PHA_gran_rgn"/>
    <property type="match status" value="1"/>
</dbReference>
<sequence length="107" mass="11786">MQVAIPHSLDKEIVRQRLRDNSDDIGNAVPGGMADITTSWASEDRMDMAISAMGQTMNGHVQIEDDQILFDIELPLALSFVAPMVEGAIRQQGERLIAPPRDSEKPD</sequence>
<dbReference type="AlphaFoldDB" id="A0A1C7D6J1"/>
<protein>
    <recommendedName>
        <fullName evidence="3">Polyhydroxyalkanoic acid system protein</fullName>
    </recommendedName>
</protein>
<dbReference type="Proteomes" id="UP000092698">
    <property type="component" value="Chromosome"/>
</dbReference>
<evidence type="ECO:0000313" key="2">
    <source>
        <dbReference type="Proteomes" id="UP000092698"/>
    </source>
</evidence>
<dbReference type="STRING" id="645517.A6F65_00787"/>
<name>A0A1C7D6J1_9SPHN</name>
<accession>A0A1C7D6J1</accession>